<name>A0A2P2N1C9_RHIMU</name>
<dbReference type="AlphaFoldDB" id="A0A2P2N1C9"/>
<sequence length="32" mass="3686">MKNQISKLQGYRLDHKIVATGRPYKIRPICGT</sequence>
<protein>
    <submittedName>
        <fullName evidence="1">Uncharacterized protein</fullName>
    </submittedName>
</protein>
<dbReference type="EMBL" id="GGEC01055762">
    <property type="protein sequence ID" value="MBX36246.1"/>
    <property type="molecule type" value="Transcribed_RNA"/>
</dbReference>
<proteinExistence type="predicted"/>
<organism evidence="1">
    <name type="scientific">Rhizophora mucronata</name>
    <name type="common">Asiatic mangrove</name>
    <dbReference type="NCBI Taxonomy" id="61149"/>
    <lineage>
        <taxon>Eukaryota</taxon>
        <taxon>Viridiplantae</taxon>
        <taxon>Streptophyta</taxon>
        <taxon>Embryophyta</taxon>
        <taxon>Tracheophyta</taxon>
        <taxon>Spermatophyta</taxon>
        <taxon>Magnoliopsida</taxon>
        <taxon>eudicotyledons</taxon>
        <taxon>Gunneridae</taxon>
        <taxon>Pentapetalae</taxon>
        <taxon>rosids</taxon>
        <taxon>fabids</taxon>
        <taxon>Malpighiales</taxon>
        <taxon>Rhizophoraceae</taxon>
        <taxon>Rhizophora</taxon>
    </lineage>
</organism>
<reference evidence="1" key="1">
    <citation type="submission" date="2018-02" db="EMBL/GenBank/DDBJ databases">
        <title>Rhizophora mucronata_Transcriptome.</title>
        <authorList>
            <person name="Meera S.P."/>
            <person name="Sreeshan A."/>
            <person name="Augustine A."/>
        </authorList>
    </citation>
    <scope>NUCLEOTIDE SEQUENCE</scope>
    <source>
        <tissue evidence="1">Leaf</tissue>
    </source>
</reference>
<evidence type="ECO:0000313" key="1">
    <source>
        <dbReference type="EMBL" id="MBX36246.1"/>
    </source>
</evidence>
<accession>A0A2P2N1C9</accession>